<name>A0AAD9R1M6_ACRCE</name>
<dbReference type="InterPro" id="IPR036259">
    <property type="entry name" value="MFS_trans_sf"/>
</dbReference>
<accession>A0AAD9R1M6</accession>
<dbReference type="Gene3D" id="1.20.1250.20">
    <property type="entry name" value="MFS general substrate transporter like domains"/>
    <property type="match status" value="1"/>
</dbReference>
<proteinExistence type="predicted"/>
<feature type="transmembrane region" description="Helical" evidence="1">
    <location>
        <begin position="305"/>
        <end position="325"/>
    </location>
</feature>
<keyword evidence="1" id="KW-0472">Membrane</keyword>
<feature type="transmembrane region" description="Helical" evidence="1">
    <location>
        <begin position="331"/>
        <end position="354"/>
    </location>
</feature>
<organism evidence="2 3">
    <name type="scientific">Acropora cervicornis</name>
    <name type="common">Staghorn coral</name>
    <dbReference type="NCBI Taxonomy" id="6130"/>
    <lineage>
        <taxon>Eukaryota</taxon>
        <taxon>Metazoa</taxon>
        <taxon>Cnidaria</taxon>
        <taxon>Anthozoa</taxon>
        <taxon>Hexacorallia</taxon>
        <taxon>Scleractinia</taxon>
        <taxon>Astrocoeniina</taxon>
        <taxon>Acroporidae</taxon>
        <taxon>Acropora</taxon>
    </lineage>
</organism>
<dbReference type="InterPro" id="IPR050327">
    <property type="entry name" value="Proton-linked_MCT"/>
</dbReference>
<dbReference type="EMBL" id="JARQWQ010000006">
    <property type="protein sequence ID" value="KAK2571178.1"/>
    <property type="molecule type" value="Genomic_DNA"/>
</dbReference>
<feature type="transmembrane region" description="Helical" evidence="1">
    <location>
        <begin position="160"/>
        <end position="182"/>
    </location>
</feature>
<feature type="transmembrane region" description="Helical" evidence="1">
    <location>
        <begin position="123"/>
        <end position="148"/>
    </location>
</feature>
<dbReference type="PANTHER" id="PTHR11360">
    <property type="entry name" value="MONOCARBOXYLATE TRANSPORTER"/>
    <property type="match status" value="1"/>
</dbReference>
<reference evidence="2" key="1">
    <citation type="journal article" date="2023" name="G3 (Bethesda)">
        <title>Whole genome assembly and annotation of the endangered Caribbean coral Acropora cervicornis.</title>
        <authorList>
            <person name="Selwyn J.D."/>
            <person name="Vollmer S.V."/>
        </authorList>
    </citation>
    <scope>NUCLEOTIDE SEQUENCE</scope>
    <source>
        <strain evidence="2">K2</strain>
    </source>
</reference>
<comment type="caution">
    <text evidence="2">The sequence shown here is derived from an EMBL/GenBank/DDBJ whole genome shotgun (WGS) entry which is preliminary data.</text>
</comment>
<keyword evidence="3" id="KW-1185">Reference proteome</keyword>
<dbReference type="AlphaFoldDB" id="A0AAD9R1M6"/>
<feature type="transmembrane region" description="Helical" evidence="1">
    <location>
        <begin position="366"/>
        <end position="388"/>
    </location>
</feature>
<reference evidence="2" key="2">
    <citation type="journal article" date="2023" name="Science">
        <title>Genomic signatures of disease resistance in endangered staghorn corals.</title>
        <authorList>
            <person name="Vollmer S.V."/>
            <person name="Selwyn J.D."/>
            <person name="Despard B.A."/>
            <person name="Roesel C.L."/>
        </authorList>
    </citation>
    <scope>NUCLEOTIDE SEQUENCE</scope>
    <source>
        <strain evidence="2">K2</strain>
    </source>
</reference>
<dbReference type="InterPro" id="IPR011701">
    <property type="entry name" value="MFS"/>
</dbReference>
<keyword evidence="1" id="KW-0812">Transmembrane</keyword>
<dbReference type="Pfam" id="PF07690">
    <property type="entry name" value="MFS_1"/>
    <property type="match status" value="1"/>
</dbReference>
<dbReference type="Proteomes" id="UP001249851">
    <property type="component" value="Unassembled WGS sequence"/>
</dbReference>
<evidence type="ECO:0000256" key="1">
    <source>
        <dbReference type="SAM" id="Phobius"/>
    </source>
</evidence>
<dbReference type="SUPFAM" id="SSF103473">
    <property type="entry name" value="MFS general substrate transporter"/>
    <property type="match status" value="1"/>
</dbReference>
<evidence type="ECO:0000313" key="3">
    <source>
        <dbReference type="Proteomes" id="UP001249851"/>
    </source>
</evidence>
<feature type="transmembrane region" description="Helical" evidence="1">
    <location>
        <begin position="400"/>
        <end position="418"/>
    </location>
</feature>
<dbReference type="GO" id="GO:0022857">
    <property type="term" value="F:transmembrane transporter activity"/>
    <property type="evidence" value="ECO:0007669"/>
    <property type="project" value="InterPro"/>
</dbReference>
<feature type="transmembrane region" description="Helical" evidence="1">
    <location>
        <begin position="188"/>
        <end position="208"/>
    </location>
</feature>
<evidence type="ECO:0000313" key="2">
    <source>
        <dbReference type="EMBL" id="KAK2571178.1"/>
    </source>
</evidence>
<gene>
    <name evidence="2" type="ORF">P5673_003742</name>
</gene>
<feature type="transmembrane region" description="Helical" evidence="1">
    <location>
        <begin position="74"/>
        <end position="103"/>
    </location>
</feature>
<dbReference type="PANTHER" id="PTHR11360:SF251">
    <property type="entry name" value="MAJOR FACILITATOR SUPERFAMILY (MFS) PROFILE DOMAIN-CONTAINING PROTEIN"/>
    <property type="match status" value="1"/>
</dbReference>
<sequence>MNERCSDKQCSAPYRELEKKMEVVHPNKEDSCILCPLSKGEKNADNNNFLSPQRRLTEVVACADRFSPRHDSCWSWVVCFAGVVSNVVICGFTYSYGILFPALLEEFKEGKANTATAKASNLYIMFVTYGILFGFGSCGIFLVTYIAVPRYFIKWRSLSLGLIAMGPGGGLFVMSPLVQVLYEKFGWRGTFLAMGGIIAVTCILALVYQPIMELEKEGLNENIIEDKKFWDVSIFKHNKFLICTTSATIIYLGHYTPPVHMVRYLEEIGFSEVKASRLYIYSGLASLLIRPVIGRINDVNWIDPCYIYAIAAIVEGVVTFFLPAATSSLHFILFFVVYGLADGTMGCGLSIAVLNSLPERLRPLGFGVYQCLTCLTSASGPALGGLVADFKGSYVPVYHMVGSILVVGGAILLGNFFVKKSDTLNTKPDSQFWEEFVIVEKCSVV</sequence>
<protein>
    <submittedName>
        <fullName evidence="2">Monocarboxylate transporter 4</fullName>
    </submittedName>
</protein>
<keyword evidence="1" id="KW-1133">Transmembrane helix</keyword>